<dbReference type="SFLD" id="SFLDS00029">
    <property type="entry name" value="Radical_SAM"/>
    <property type="match status" value="1"/>
</dbReference>
<organism evidence="7 8">
    <name type="scientific">Ruminiclostridium papyrosolvens DSM 2782</name>
    <dbReference type="NCBI Taxonomy" id="588581"/>
    <lineage>
        <taxon>Bacteria</taxon>
        <taxon>Bacillati</taxon>
        <taxon>Bacillota</taxon>
        <taxon>Clostridia</taxon>
        <taxon>Eubacteriales</taxon>
        <taxon>Oscillospiraceae</taxon>
        <taxon>Ruminiclostridium</taxon>
    </lineage>
</organism>
<keyword evidence="2" id="KW-0949">S-adenosyl-L-methionine</keyword>
<name>F1TF68_9FIRM</name>
<evidence type="ECO:0000259" key="6">
    <source>
        <dbReference type="PROSITE" id="PS51918"/>
    </source>
</evidence>
<dbReference type="GO" id="GO:0005829">
    <property type="term" value="C:cytosol"/>
    <property type="evidence" value="ECO:0007669"/>
    <property type="project" value="TreeGrafter"/>
</dbReference>
<reference evidence="7" key="1">
    <citation type="submission" date="2009-07" db="EMBL/GenBank/DDBJ databases">
        <authorList>
            <consortium name="US DOE Joint Genome Institute (JGI-PGF)"/>
            <person name="Lucas S."/>
            <person name="Copeland A."/>
            <person name="Lapidus A."/>
            <person name="Glavina del Rio T."/>
            <person name="Tice H."/>
            <person name="Bruce D."/>
            <person name="Goodwin L."/>
            <person name="Pitluck S."/>
            <person name="Larimer F."/>
            <person name="Land M.L."/>
            <person name="Mouttaki H."/>
            <person name="He Z."/>
            <person name="Zhou J."/>
            <person name="Hemme C.L."/>
        </authorList>
    </citation>
    <scope>NUCLEOTIDE SEQUENCE [LARGE SCALE GENOMIC DNA]</scope>
    <source>
        <strain evidence="7">DSM 2782</strain>
    </source>
</reference>
<dbReference type="InterPro" id="IPR006638">
    <property type="entry name" value="Elp3/MiaA/NifB-like_rSAM"/>
</dbReference>
<evidence type="ECO:0000256" key="1">
    <source>
        <dbReference type="ARBA" id="ARBA00001966"/>
    </source>
</evidence>
<dbReference type="Pfam" id="PF04055">
    <property type="entry name" value="Radical_SAM"/>
    <property type="match status" value="1"/>
</dbReference>
<gene>
    <name evidence="7" type="ORF">Cpap_1201</name>
</gene>
<dbReference type="SUPFAM" id="SSF102114">
    <property type="entry name" value="Radical SAM enzymes"/>
    <property type="match status" value="1"/>
</dbReference>
<dbReference type="InterPro" id="IPR007197">
    <property type="entry name" value="rSAM"/>
</dbReference>
<dbReference type="InterPro" id="IPR023404">
    <property type="entry name" value="rSAM_horseshoe"/>
</dbReference>
<keyword evidence="4" id="KW-0408">Iron</keyword>
<reference evidence="7" key="2">
    <citation type="submission" date="2011-01" db="EMBL/GenBank/DDBJ databases">
        <title>The Non-contiguous Finished genome of Clostridium papyrosolvens.</title>
        <authorList>
            <person name="Lucas S."/>
            <person name="Copeland A."/>
            <person name="Lapidus A."/>
            <person name="Cheng J.-F."/>
            <person name="Goodwin L."/>
            <person name="Pitluck S."/>
            <person name="Misra M."/>
            <person name="Chertkov O."/>
            <person name="Detter J.C."/>
            <person name="Han C."/>
            <person name="Tapia R."/>
            <person name="Land M."/>
            <person name="Hauser L."/>
            <person name="Kyrpides N."/>
            <person name="Ivanova N."/>
            <person name="Pagani I."/>
            <person name="Mouttaki H."/>
            <person name="He Z."/>
            <person name="Zhou J."/>
            <person name="Hemme C.L."/>
            <person name="Woyke T."/>
        </authorList>
    </citation>
    <scope>NUCLEOTIDE SEQUENCE [LARGE SCALE GENOMIC DNA]</scope>
    <source>
        <strain evidence="7">DSM 2782</strain>
    </source>
</reference>
<protein>
    <submittedName>
        <fullName evidence="7">Radical SAM domain protein</fullName>
    </submittedName>
</protein>
<dbReference type="SMART" id="SM00729">
    <property type="entry name" value="Elp3"/>
    <property type="match status" value="1"/>
</dbReference>
<evidence type="ECO:0000313" key="8">
    <source>
        <dbReference type="Proteomes" id="UP000003860"/>
    </source>
</evidence>
<dbReference type="Gene3D" id="3.80.30.20">
    <property type="entry name" value="tm_1862 like domain"/>
    <property type="match status" value="1"/>
</dbReference>
<dbReference type="GO" id="GO:0046872">
    <property type="term" value="F:metal ion binding"/>
    <property type="evidence" value="ECO:0007669"/>
    <property type="project" value="UniProtKB-KW"/>
</dbReference>
<evidence type="ECO:0000256" key="3">
    <source>
        <dbReference type="ARBA" id="ARBA00022723"/>
    </source>
</evidence>
<dbReference type="eggNOG" id="COG1032">
    <property type="taxonomic scope" value="Bacteria"/>
</dbReference>
<dbReference type="GO" id="GO:0051536">
    <property type="term" value="F:iron-sulfur cluster binding"/>
    <property type="evidence" value="ECO:0007669"/>
    <property type="project" value="UniProtKB-KW"/>
</dbReference>
<dbReference type="PROSITE" id="PS51918">
    <property type="entry name" value="RADICAL_SAM"/>
    <property type="match status" value="1"/>
</dbReference>
<dbReference type="RefSeq" id="WP_004620588.1">
    <property type="nucleotide sequence ID" value="NZ_ACXX02000010.1"/>
</dbReference>
<feature type="domain" description="Radical SAM core" evidence="6">
    <location>
        <begin position="275"/>
        <end position="502"/>
    </location>
</feature>
<evidence type="ECO:0000256" key="2">
    <source>
        <dbReference type="ARBA" id="ARBA00022691"/>
    </source>
</evidence>
<dbReference type="OrthoDB" id="9801424at2"/>
<dbReference type="AlphaFoldDB" id="F1TF68"/>
<dbReference type="InterPro" id="IPR058240">
    <property type="entry name" value="rSAM_sf"/>
</dbReference>
<dbReference type="STRING" id="588581.Cpap_1201"/>
<keyword evidence="3" id="KW-0479">Metal-binding</keyword>
<keyword evidence="8" id="KW-1185">Reference proteome</keyword>
<comment type="cofactor">
    <cofactor evidence="1">
        <name>[4Fe-4S] cluster</name>
        <dbReference type="ChEBI" id="CHEBI:49883"/>
    </cofactor>
</comment>
<dbReference type="Proteomes" id="UP000003860">
    <property type="component" value="Unassembled WGS sequence"/>
</dbReference>
<dbReference type="InterPro" id="IPR051198">
    <property type="entry name" value="BchE-like"/>
</dbReference>
<dbReference type="PANTHER" id="PTHR43409:SF7">
    <property type="entry name" value="BLL1977 PROTEIN"/>
    <property type="match status" value="1"/>
</dbReference>
<dbReference type="GO" id="GO:0003824">
    <property type="term" value="F:catalytic activity"/>
    <property type="evidence" value="ECO:0007669"/>
    <property type="project" value="InterPro"/>
</dbReference>
<evidence type="ECO:0000256" key="4">
    <source>
        <dbReference type="ARBA" id="ARBA00023004"/>
    </source>
</evidence>
<dbReference type="SFLD" id="SFLDG01082">
    <property type="entry name" value="B12-binding_domain_containing"/>
    <property type="match status" value="1"/>
</dbReference>
<keyword evidence="5" id="KW-0411">Iron-sulfur</keyword>
<sequence>MIRKVCFVLSPCESAYQYPAQTPLPPISMGILSGYLAKKGLDVEIHDLNSVISKRSSDDLQKNKIEIIYDYNAVLSYLNGTPNSEIDSLIASLLSEINIDDFDILGVSLGGDFSFMQIHIAFLVGKFIEKKYGKTVLFGGGNINYLYIFKDVFYQLWETILKQFNFVIKGAGEKVIWDIICGLNQGKQPEELRNIRGLVNLNGRQISDNPEYAPEIVKPSWDGMSTDYYSKYMFDETDNYKNTEKNMLFFYKWPNVGIDSSGQLANYYNRVKNKDAVPRLMIPYIFNFNCPYKCAFCTQSDYDRGSVIGGEVENVFNDITTLMDKYNTKYFYFLNNAFNYSVEFSNSFCRKVIHEGTKFYWSDCARFNNMTYERLELMRKAGCIKLTFGFETGSPKILNLIDKKLDISHSEQVLKWCHELGIWADIEIIVGLPQETAEDFKYTYDYIEKNREYINYFWVNEYFVVPNSLIGKYPERYGIKLMKDYTGYEELLKNNRNYFSKEGQISTKNAKLYGFNELEGREYEQILLDNNSRISILNKIQRNEFNEVSQFYRMLLAK</sequence>
<dbReference type="EMBL" id="ACXX02000010">
    <property type="protein sequence ID" value="EGD47006.1"/>
    <property type="molecule type" value="Genomic_DNA"/>
</dbReference>
<dbReference type="PANTHER" id="PTHR43409">
    <property type="entry name" value="ANAEROBIC MAGNESIUM-PROTOPORPHYRIN IX MONOMETHYL ESTER CYCLASE-RELATED"/>
    <property type="match status" value="1"/>
</dbReference>
<comment type="caution">
    <text evidence="7">The sequence shown here is derived from an EMBL/GenBank/DDBJ whole genome shotgun (WGS) entry which is preliminary data.</text>
</comment>
<accession>F1TF68</accession>
<proteinExistence type="predicted"/>
<evidence type="ECO:0000256" key="5">
    <source>
        <dbReference type="ARBA" id="ARBA00023014"/>
    </source>
</evidence>
<evidence type="ECO:0000313" key="7">
    <source>
        <dbReference type="EMBL" id="EGD47006.1"/>
    </source>
</evidence>